<evidence type="ECO:0000256" key="11">
    <source>
        <dbReference type="PROSITE-ProRule" id="PRU00110"/>
    </source>
</evidence>
<dbReference type="EC" id="2.7.13.3" evidence="2"/>
<dbReference type="InterPro" id="IPR036097">
    <property type="entry name" value="HisK_dim/P_sf"/>
</dbReference>
<feature type="compositionally biased region" description="Basic and acidic residues" evidence="12">
    <location>
        <begin position="146"/>
        <end position="190"/>
    </location>
</feature>
<evidence type="ECO:0000256" key="1">
    <source>
        <dbReference type="ARBA" id="ARBA00000085"/>
    </source>
</evidence>
<evidence type="ECO:0000259" key="13">
    <source>
        <dbReference type="PROSITE" id="PS50109"/>
    </source>
</evidence>
<dbReference type="InterPro" id="IPR003594">
    <property type="entry name" value="HATPase_dom"/>
</dbReference>
<reference evidence="16 18" key="1">
    <citation type="journal article" date="2016" name="Int. J. Syst. Evol. Microbiol.">
        <title>Methanosarcina flavescens sp. nov., a methanogenic archaeon isolated from a full-scale anaerobic digester.</title>
        <authorList>
            <person name="Kern T."/>
            <person name="Fischer M.A."/>
            <person name="Deppenmeier U."/>
            <person name="Schmitz R.A."/>
            <person name="Rother M."/>
        </authorList>
    </citation>
    <scope>NUCLEOTIDE SEQUENCE [LARGE SCALE GENOMIC DNA]</scope>
    <source>
        <strain evidence="16 18">E03.2</strain>
    </source>
</reference>
<dbReference type="InterPro" id="IPR005467">
    <property type="entry name" value="His_kinase_dom"/>
</dbReference>
<evidence type="ECO:0000256" key="10">
    <source>
        <dbReference type="ARBA" id="ARBA00023012"/>
    </source>
</evidence>
<dbReference type="SMART" id="SM01231">
    <property type="entry name" value="H-kinase_dim"/>
    <property type="match status" value="1"/>
</dbReference>
<dbReference type="InterPro" id="IPR036890">
    <property type="entry name" value="HATPase_C_sf"/>
</dbReference>
<proteinExistence type="predicted"/>
<dbReference type="PANTHER" id="PTHR43395:SF10">
    <property type="entry name" value="CHEMOTAXIS PROTEIN CHEA"/>
    <property type="match status" value="1"/>
</dbReference>
<evidence type="ECO:0000313" key="16">
    <source>
        <dbReference type="EMBL" id="AYK15211.1"/>
    </source>
</evidence>
<dbReference type="PROSITE" id="PS50109">
    <property type="entry name" value="HIS_KIN"/>
    <property type="match status" value="1"/>
</dbReference>
<dbReference type="Pfam" id="PF01584">
    <property type="entry name" value="CheW"/>
    <property type="match status" value="1"/>
</dbReference>
<protein>
    <recommendedName>
        <fullName evidence="3">Chemotaxis protein CheA</fullName>
        <ecNumber evidence="2">2.7.13.3</ecNumber>
    </recommendedName>
</protein>
<feature type="domain" description="CheW-like" evidence="14">
    <location>
        <begin position="526"/>
        <end position="661"/>
    </location>
</feature>
<evidence type="ECO:0000256" key="9">
    <source>
        <dbReference type="ARBA" id="ARBA00022840"/>
    </source>
</evidence>
<comment type="catalytic activity">
    <reaction evidence="1">
        <text>ATP + protein L-histidine = ADP + protein N-phospho-L-histidine.</text>
        <dbReference type="EC" id="2.7.13.3"/>
    </reaction>
</comment>
<sequence>MDMSIYMDIFRAESEKYIKEMSDSLLALEKDSDNSEQMNTLFRAAHTFKGMAATMGFNQIVKLTHEMESLIDKLRTRQLILDSSLIDVLLICMDTLEKLVENFLDENKNNSGKIEKDTGNEYEPYSDIDELLRTLRNINQPLKKIPFQEDKDKSLDEDERSLNENRSLDEDNRSLNEDKSLDERSLKEDGSLFVEEESNKNQNVSSIEEAALTERISKAIHQIERSTEETEKKSYRIKGKIYETEKSYEIEKRTHQVEKKEKNSISPKSDLKVKTIQSSRISTGQLDKLMNLVGELIINRSRINELTINLRSKDLEIALSEFYKLTRELQDEVIKARMVPLDHITYIYPRMVRDLARTQNKKIDFIIKGKEIKLDRTILEEIGDSLVHLLRNAVDHGIETPERRAELGKRETGTIIITASRQENFALIKIEDDGRGIDTSEILRVALKKGIISRESAEQLQEKEVMQLIFAPGFSTSDIITDISGRGIGMDVVKNRVEYLGGSVKVESKPGIGSRFELKLPLTIAVYQAMLIRVGEERYAIPFTNIVKNIEISSQEIKHIRGQEVILIDDKVLPLLRLRNIFRLPDEDKNKNNNFVILVERHGQHIGLIVDELLGKQEVIVKSFKSKFLENTRGFAGATILGDGNVILIIDVNALISNFDNWC</sequence>
<dbReference type="PANTHER" id="PTHR43395">
    <property type="entry name" value="SENSOR HISTIDINE KINASE CHEA"/>
    <property type="match status" value="1"/>
</dbReference>
<evidence type="ECO:0000256" key="5">
    <source>
        <dbReference type="ARBA" id="ARBA00022553"/>
    </source>
</evidence>
<dbReference type="InterPro" id="IPR004105">
    <property type="entry name" value="CheA-like_dim"/>
</dbReference>
<evidence type="ECO:0000259" key="15">
    <source>
        <dbReference type="PROSITE" id="PS50894"/>
    </source>
</evidence>
<dbReference type="InterPro" id="IPR036061">
    <property type="entry name" value="CheW-like_dom_sf"/>
</dbReference>
<dbReference type="Gene3D" id="1.10.287.560">
    <property type="entry name" value="Histidine kinase CheA-like, homodimeric domain"/>
    <property type="match status" value="1"/>
</dbReference>
<dbReference type="GO" id="GO:0005524">
    <property type="term" value="F:ATP binding"/>
    <property type="evidence" value="ECO:0007669"/>
    <property type="project" value="UniProtKB-KW"/>
</dbReference>
<feature type="region of interest" description="Disordered" evidence="12">
    <location>
        <begin position="146"/>
        <end position="206"/>
    </location>
</feature>
<dbReference type="GO" id="GO:0006935">
    <property type="term" value="P:chemotaxis"/>
    <property type="evidence" value="ECO:0007669"/>
    <property type="project" value="UniProtKB-KW"/>
</dbReference>
<dbReference type="InterPro" id="IPR008207">
    <property type="entry name" value="Sig_transdc_His_kin_Hpt_dom"/>
</dbReference>
<keyword evidence="9" id="KW-0067">ATP-binding</keyword>
<dbReference type="InterPro" id="IPR037006">
    <property type="entry name" value="CheA-like_homodim_sf"/>
</dbReference>
<dbReference type="CDD" id="cd00088">
    <property type="entry name" value="HPT"/>
    <property type="match status" value="1"/>
</dbReference>
<dbReference type="InterPro" id="IPR002545">
    <property type="entry name" value="CheW-lke_dom"/>
</dbReference>
<evidence type="ECO:0000313" key="19">
    <source>
        <dbReference type="Proteomes" id="UP000585579"/>
    </source>
</evidence>
<accession>A0A660HSC9</accession>
<dbReference type="EMBL" id="JAAYQL010000003">
    <property type="protein sequence ID" value="NLK31315.1"/>
    <property type="molecule type" value="Genomic_DNA"/>
</dbReference>
<gene>
    <name evidence="16" type="ORF">AOB57_008415</name>
    <name evidence="17" type="ORF">GX302_00325</name>
</gene>
<dbReference type="KEGG" id="mfz:AOB57_008415"/>
<dbReference type="SMART" id="SM00387">
    <property type="entry name" value="HATPase_c"/>
    <property type="match status" value="1"/>
</dbReference>
<reference evidence="16" key="2">
    <citation type="submission" date="2018-10" db="EMBL/GenBank/DDBJ databases">
        <authorList>
            <person name="Fischer M.A."/>
            <person name="Kern T."/>
            <person name="Deppenmeier U."/>
            <person name="Schmitz R.A."/>
            <person name="Rother M."/>
        </authorList>
    </citation>
    <scope>NUCLEOTIDE SEQUENCE</scope>
    <source>
        <strain evidence="16">E03.2</strain>
    </source>
</reference>
<dbReference type="Proteomes" id="UP000585579">
    <property type="component" value="Unassembled WGS sequence"/>
</dbReference>
<dbReference type="CDD" id="cd16916">
    <property type="entry name" value="HATPase_CheA-like"/>
    <property type="match status" value="1"/>
</dbReference>
<keyword evidence="6" id="KW-0808">Transferase</keyword>
<dbReference type="SUPFAM" id="SSF47384">
    <property type="entry name" value="Homodimeric domain of signal transducing histidine kinase"/>
    <property type="match status" value="1"/>
</dbReference>
<dbReference type="SMART" id="SM00260">
    <property type="entry name" value="CheW"/>
    <property type="match status" value="1"/>
</dbReference>
<dbReference type="Gene3D" id="2.30.30.40">
    <property type="entry name" value="SH3 Domains"/>
    <property type="match status" value="1"/>
</dbReference>
<organism evidence="16 18">
    <name type="scientific">Methanosarcina flavescens</name>
    <dbReference type="NCBI Taxonomy" id="1715806"/>
    <lineage>
        <taxon>Archaea</taxon>
        <taxon>Methanobacteriati</taxon>
        <taxon>Methanobacteriota</taxon>
        <taxon>Stenosarchaea group</taxon>
        <taxon>Methanomicrobia</taxon>
        <taxon>Methanosarcinales</taxon>
        <taxon>Methanosarcinaceae</taxon>
        <taxon>Methanosarcina</taxon>
    </lineage>
</organism>
<reference evidence="17 19" key="3">
    <citation type="journal article" date="2020" name="Biotechnol. Biofuels">
        <title>New insights from the biogas microbiome by comprehensive genome-resolved metagenomics of nearly 1600 species originating from multiple anaerobic digesters.</title>
        <authorList>
            <person name="Campanaro S."/>
            <person name="Treu L."/>
            <person name="Rodriguez-R L.M."/>
            <person name="Kovalovszki A."/>
            <person name="Ziels R.M."/>
            <person name="Maus I."/>
            <person name="Zhu X."/>
            <person name="Kougias P.G."/>
            <person name="Basile A."/>
            <person name="Luo G."/>
            <person name="Schluter A."/>
            <person name="Konstantinidis K.T."/>
            <person name="Angelidaki I."/>
        </authorList>
    </citation>
    <scope>NUCLEOTIDE SEQUENCE [LARGE SCALE GENOMIC DNA]</scope>
    <source>
        <strain evidence="17">AS22ysBPME_46</strain>
    </source>
</reference>
<evidence type="ECO:0000256" key="2">
    <source>
        <dbReference type="ARBA" id="ARBA00012438"/>
    </source>
</evidence>
<evidence type="ECO:0000256" key="3">
    <source>
        <dbReference type="ARBA" id="ARBA00021495"/>
    </source>
</evidence>
<dbReference type="InterPro" id="IPR036641">
    <property type="entry name" value="HPT_dom_sf"/>
</dbReference>
<dbReference type="AlphaFoldDB" id="A0A660HSC9"/>
<dbReference type="SUPFAM" id="SSF47226">
    <property type="entry name" value="Histidine-containing phosphotransfer domain, HPT domain"/>
    <property type="match status" value="1"/>
</dbReference>
<evidence type="ECO:0000256" key="12">
    <source>
        <dbReference type="SAM" id="MobiDB-lite"/>
    </source>
</evidence>
<keyword evidence="5 11" id="KW-0597">Phosphoprotein</keyword>
<dbReference type="Pfam" id="PF02518">
    <property type="entry name" value="HATPase_c"/>
    <property type="match status" value="1"/>
</dbReference>
<evidence type="ECO:0000256" key="4">
    <source>
        <dbReference type="ARBA" id="ARBA00022500"/>
    </source>
</evidence>
<dbReference type="Gene3D" id="1.20.120.160">
    <property type="entry name" value="HPT domain"/>
    <property type="match status" value="1"/>
</dbReference>
<evidence type="ECO:0000313" key="18">
    <source>
        <dbReference type="Proteomes" id="UP000053087"/>
    </source>
</evidence>
<dbReference type="SMART" id="SM00073">
    <property type="entry name" value="HPT"/>
    <property type="match status" value="1"/>
</dbReference>
<dbReference type="InterPro" id="IPR004358">
    <property type="entry name" value="Sig_transdc_His_kin-like_C"/>
</dbReference>
<evidence type="ECO:0000313" key="17">
    <source>
        <dbReference type="EMBL" id="NLK31315.1"/>
    </source>
</evidence>
<dbReference type="SUPFAM" id="SSF50341">
    <property type="entry name" value="CheW-like"/>
    <property type="match status" value="1"/>
</dbReference>
<dbReference type="FunFam" id="3.30.565.10:FF:000016">
    <property type="entry name" value="Chemotaxis protein CheA, putative"/>
    <property type="match status" value="1"/>
</dbReference>
<dbReference type="Gene3D" id="3.30.565.10">
    <property type="entry name" value="Histidine kinase-like ATPase, C-terminal domain"/>
    <property type="match status" value="1"/>
</dbReference>
<keyword evidence="4" id="KW-0145">Chemotaxis</keyword>
<dbReference type="Proteomes" id="UP000053087">
    <property type="component" value="Chromosome"/>
</dbReference>
<dbReference type="EMBL" id="CP032683">
    <property type="protein sequence ID" value="AYK15211.1"/>
    <property type="molecule type" value="Genomic_DNA"/>
</dbReference>
<dbReference type="PROSITE" id="PS50894">
    <property type="entry name" value="HPT"/>
    <property type="match status" value="1"/>
</dbReference>
<keyword evidence="8" id="KW-0418">Kinase</keyword>
<name>A0A660HSC9_9EURY</name>
<dbReference type="GO" id="GO:0000155">
    <property type="term" value="F:phosphorelay sensor kinase activity"/>
    <property type="evidence" value="ECO:0007669"/>
    <property type="project" value="InterPro"/>
</dbReference>
<dbReference type="Pfam" id="PF01627">
    <property type="entry name" value="Hpt"/>
    <property type="match status" value="1"/>
</dbReference>
<feature type="modified residue" description="Phosphohistidine" evidence="11">
    <location>
        <position position="46"/>
    </location>
</feature>
<evidence type="ECO:0000256" key="8">
    <source>
        <dbReference type="ARBA" id="ARBA00022777"/>
    </source>
</evidence>
<keyword evidence="7" id="KW-0547">Nucleotide-binding</keyword>
<dbReference type="OrthoDB" id="293137at2157"/>
<dbReference type="GO" id="GO:0005737">
    <property type="term" value="C:cytoplasm"/>
    <property type="evidence" value="ECO:0007669"/>
    <property type="project" value="InterPro"/>
</dbReference>
<dbReference type="Pfam" id="PF02895">
    <property type="entry name" value="H-kinase_dim"/>
    <property type="match status" value="1"/>
</dbReference>
<dbReference type="PROSITE" id="PS50851">
    <property type="entry name" value="CHEW"/>
    <property type="match status" value="1"/>
</dbReference>
<evidence type="ECO:0000256" key="7">
    <source>
        <dbReference type="ARBA" id="ARBA00022741"/>
    </source>
</evidence>
<evidence type="ECO:0000256" key="6">
    <source>
        <dbReference type="ARBA" id="ARBA00022679"/>
    </source>
</evidence>
<keyword evidence="18" id="KW-1185">Reference proteome</keyword>
<feature type="domain" description="HPt" evidence="15">
    <location>
        <begin position="1"/>
        <end position="103"/>
    </location>
</feature>
<keyword evidence="10" id="KW-0902">Two-component regulatory system</keyword>
<dbReference type="CDD" id="cd00731">
    <property type="entry name" value="CheA_reg"/>
    <property type="match status" value="1"/>
</dbReference>
<dbReference type="PRINTS" id="PR00344">
    <property type="entry name" value="BCTRLSENSOR"/>
</dbReference>
<evidence type="ECO:0000259" key="14">
    <source>
        <dbReference type="PROSITE" id="PS50851"/>
    </source>
</evidence>
<dbReference type="InterPro" id="IPR051315">
    <property type="entry name" value="Bact_Chemotaxis_CheA"/>
</dbReference>
<dbReference type="SUPFAM" id="SSF55874">
    <property type="entry name" value="ATPase domain of HSP90 chaperone/DNA topoisomerase II/histidine kinase"/>
    <property type="match status" value="1"/>
</dbReference>
<feature type="domain" description="Histidine kinase" evidence="13">
    <location>
        <begin position="285"/>
        <end position="524"/>
    </location>
</feature>